<reference evidence="2 3" key="1">
    <citation type="submission" date="2019-01" db="EMBL/GenBank/DDBJ databases">
        <title>Sequencing of cultivated peanut Arachis hypogaea provides insights into genome evolution and oil improvement.</title>
        <authorList>
            <person name="Chen X."/>
        </authorList>
    </citation>
    <scope>NUCLEOTIDE SEQUENCE [LARGE SCALE GENOMIC DNA]</scope>
    <source>
        <strain evidence="3">cv. Fuhuasheng</strain>
        <tissue evidence="2">Leaves</tissue>
    </source>
</reference>
<dbReference type="STRING" id="3818.A0A445DHJ3"/>
<protein>
    <submittedName>
        <fullName evidence="2">Uncharacterized protein</fullName>
    </submittedName>
</protein>
<keyword evidence="1" id="KW-1133">Transmembrane helix</keyword>
<keyword evidence="1" id="KW-0472">Membrane</keyword>
<evidence type="ECO:0000313" key="2">
    <source>
        <dbReference type="EMBL" id="RYR62651.1"/>
    </source>
</evidence>
<dbReference type="Proteomes" id="UP000289738">
    <property type="component" value="Chromosome A04"/>
</dbReference>
<keyword evidence="3" id="KW-1185">Reference proteome</keyword>
<organism evidence="2 3">
    <name type="scientific">Arachis hypogaea</name>
    <name type="common">Peanut</name>
    <dbReference type="NCBI Taxonomy" id="3818"/>
    <lineage>
        <taxon>Eukaryota</taxon>
        <taxon>Viridiplantae</taxon>
        <taxon>Streptophyta</taxon>
        <taxon>Embryophyta</taxon>
        <taxon>Tracheophyta</taxon>
        <taxon>Spermatophyta</taxon>
        <taxon>Magnoliopsida</taxon>
        <taxon>eudicotyledons</taxon>
        <taxon>Gunneridae</taxon>
        <taxon>Pentapetalae</taxon>
        <taxon>rosids</taxon>
        <taxon>fabids</taxon>
        <taxon>Fabales</taxon>
        <taxon>Fabaceae</taxon>
        <taxon>Papilionoideae</taxon>
        <taxon>50 kb inversion clade</taxon>
        <taxon>dalbergioids sensu lato</taxon>
        <taxon>Dalbergieae</taxon>
        <taxon>Pterocarpus clade</taxon>
        <taxon>Arachis</taxon>
    </lineage>
</organism>
<sequence>MRRFDARKKKKEERNDVVLNLHHRRKEWHTAAVGRTQSSPSVRLCSFPRAYVVFVCSAALPPPFVCRSRSRLRSAVVFVQPSSSFAFFAVHVRWAFTVRFPSPFTVRVRIRVRLEATLLCFKLCDQPACSTTVGREFKHREGLGIGFPAGWDLSGSDQSFFPSLDDMGARGVVGDKWSMRILWACALGSAAGLYMVAVERQKKNREKILAEALNMELGESNGKDV</sequence>
<feature type="transmembrane region" description="Helical" evidence="1">
    <location>
        <begin position="177"/>
        <end position="197"/>
    </location>
</feature>
<feature type="transmembrane region" description="Helical" evidence="1">
    <location>
        <begin position="75"/>
        <end position="96"/>
    </location>
</feature>
<proteinExistence type="predicted"/>
<gene>
    <name evidence="2" type="ORF">Ahy_A04g020358</name>
</gene>
<name>A0A445DHJ3_ARAHY</name>
<dbReference type="AlphaFoldDB" id="A0A445DHJ3"/>
<dbReference type="EMBL" id="SDMP01000004">
    <property type="protein sequence ID" value="RYR62651.1"/>
    <property type="molecule type" value="Genomic_DNA"/>
</dbReference>
<keyword evidence="1" id="KW-0812">Transmembrane</keyword>
<accession>A0A445DHJ3</accession>
<evidence type="ECO:0000313" key="3">
    <source>
        <dbReference type="Proteomes" id="UP000289738"/>
    </source>
</evidence>
<evidence type="ECO:0000256" key="1">
    <source>
        <dbReference type="SAM" id="Phobius"/>
    </source>
</evidence>
<comment type="caution">
    <text evidence="2">The sequence shown here is derived from an EMBL/GenBank/DDBJ whole genome shotgun (WGS) entry which is preliminary data.</text>
</comment>